<feature type="domain" description="Thioredoxin" evidence="3">
    <location>
        <begin position="14"/>
        <end position="90"/>
    </location>
</feature>
<evidence type="ECO:0000313" key="5">
    <source>
        <dbReference type="Proteomes" id="UP000051223"/>
    </source>
</evidence>
<evidence type="ECO:0000313" key="4">
    <source>
        <dbReference type="EMBL" id="KRM40554.1"/>
    </source>
</evidence>
<dbReference type="GO" id="GO:0005737">
    <property type="term" value="C:cytoplasm"/>
    <property type="evidence" value="ECO:0007669"/>
    <property type="project" value="TreeGrafter"/>
</dbReference>
<evidence type="ECO:0000256" key="2">
    <source>
        <dbReference type="ARBA" id="ARBA00023284"/>
    </source>
</evidence>
<dbReference type="CDD" id="cd02947">
    <property type="entry name" value="TRX_family"/>
    <property type="match status" value="1"/>
</dbReference>
<evidence type="ECO:0000259" key="3">
    <source>
        <dbReference type="Pfam" id="PF00085"/>
    </source>
</evidence>
<comment type="similarity">
    <text evidence="1">Belongs to the thioredoxin family.</text>
</comment>
<organism evidence="4 5">
    <name type="scientific">Lactobacillus hamsteri DSM 5661 = JCM 6256</name>
    <dbReference type="NCBI Taxonomy" id="1423754"/>
    <lineage>
        <taxon>Bacteria</taxon>
        <taxon>Bacillati</taxon>
        <taxon>Bacillota</taxon>
        <taxon>Bacilli</taxon>
        <taxon>Lactobacillales</taxon>
        <taxon>Lactobacillaceae</taxon>
        <taxon>Lactobacillus</taxon>
    </lineage>
</organism>
<protein>
    <recommendedName>
        <fullName evidence="3">Thioredoxin domain-containing protein</fullName>
    </recommendedName>
</protein>
<dbReference type="Gene3D" id="3.40.30.10">
    <property type="entry name" value="Glutaredoxin"/>
    <property type="match status" value="1"/>
</dbReference>
<dbReference type="PATRIC" id="fig|1423754.3.peg.598"/>
<comment type="caution">
    <text evidence="4">The sequence shown here is derived from an EMBL/GenBank/DDBJ whole genome shotgun (WGS) entry which is preliminary data.</text>
</comment>
<keyword evidence="2" id="KW-0676">Redox-active center</keyword>
<keyword evidence="5" id="KW-1185">Reference proteome</keyword>
<accession>A0A0R1YDZ6</accession>
<dbReference type="GO" id="GO:0015035">
    <property type="term" value="F:protein-disulfide reductase activity"/>
    <property type="evidence" value="ECO:0007669"/>
    <property type="project" value="TreeGrafter"/>
</dbReference>
<gene>
    <name evidence="4" type="ORF">FC39_GL000578</name>
</gene>
<dbReference type="Proteomes" id="UP000051223">
    <property type="component" value="Unassembled WGS sequence"/>
</dbReference>
<dbReference type="OrthoDB" id="2296986at2"/>
<dbReference type="InterPro" id="IPR013766">
    <property type="entry name" value="Thioredoxin_domain"/>
</dbReference>
<evidence type="ECO:0000256" key="1">
    <source>
        <dbReference type="ARBA" id="ARBA00008987"/>
    </source>
</evidence>
<proteinExistence type="inferred from homology"/>
<dbReference type="EMBL" id="AZGI01000015">
    <property type="protein sequence ID" value="KRM40554.1"/>
    <property type="molecule type" value="Genomic_DNA"/>
</dbReference>
<dbReference type="eggNOG" id="COG0526">
    <property type="taxonomic scope" value="Bacteria"/>
</dbReference>
<dbReference type="STRING" id="1423754.FC39_GL000578"/>
<name>A0A0R1YDZ6_9LACO</name>
<dbReference type="PANTHER" id="PTHR45663:SF11">
    <property type="entry name" value="GEO12009P1"/>
    <property type="match status" value="1"/>
</dbReference>
<dbReference type="SUPFAM" id="SSF52833">
    <property type="entry name" value="Thioredoxin-like"/>
    <property type="match status" value="1"/>
</dbReference>
<dbReference type="RefSeq" id="WP_025081056.1">
    <property type="nucleotide sequence ID" value="NZ_AZGI01000015.1"/>
</dbReference>
<dbReference type="AlphaFoldDB" id="A0A0R1YDZ6"/>
<dbReference type="PANTHER" id="PTHR45663">
    <property type="entry name" value="GEO12009P1"/>
    <property type="match status" value="1"/>
</dbReference>
<dbReference type="Pfam" id="PF00085">
    <property type="entry name" value="Thioredoxin"/>
    <property type="match status" value="1"/>
</dbReference>
<reference evidence="4 5" key="1">
    <citation type="journal article" date="2015" name="Genome Announc.">
        <title>Expanding the biotechnology potential of lactobacilli through comparative genomics of 213 strains and associated genera.</title>
        <authorList>
            <person name="Sun Z."/>
            <person name="Harris H.M."/>
            <person name="McCann A."/>
            <person name="Guo C."/>
            <person name="Argimon S."/>
            <person name="Zhang W."/>
            <person name="Yang X."/>
            <person name="Jeffery I.B."/>
            <person name="Cooney J.C."/>
            <person name="Kagawa T.F."/>
            <person name="Liu W."/>
            <person name="Song Y."/>
            <person name="Salvetti E."/>
            <person name="Wrobel A."/>
            <person name="Rasinkangas P."/>
            <person name="Parkhill J."/>
            <person name="Rea M.C."/>
            <person name="O'Sullivan O."/>
            <person name="Ritari J."/>
            <person name="Douillard F.P."/>
            <person name="Paul Ross R."/>
            <person name="Yang R."/>
            <person name="Briner A.E."/>
            <person name="Felis G.E."/>
            <person name="de Vos W.M."/>
            <person name="Barrangou R."/>
            <person name="Klaenhammer T.R."/>
            <person name="Caufield P.W."/>
            <person name="Cui Y."/>
            <person name="Zhang H."/>
            <person name="O'Toole P.W."/>
        </authorList>
    </citation>
    <scope>NUCLEOTIDE SEQUENCE [LARGE SCALE GENOMIC DNA]</scope>
    <source>
        <strain evidence="4 5">DSM 5661</strain>
    </source>
</reference>
<sequence>MKVIKKEEKTTLDNAILYFNDAGCSLCYTENQAVERLDSEFGNIIPIYKVDANENFDLAKKYQVYSAPSVVLIKNGNKVDQFSKHLDFDQMKIVFNYYFGGLKNDR</sequence>
<dbReference type="InterPro" id="IPR036249">
    <property type="entry name" value="Thioredoxin-like_sf"/>
</dbReference>